<feature type="compositionally biased region" description="Low complexity" evidence="4">
    <location>
        <begin position="952"/>
        <end position="970"/>
    </location>
</feature>
<dbReference type="GO" id="GO:0006351">
    <property type="term" value="P:DNA-templated transcription"/>
    <property type="evidence" value="ECO:0007669"/>
    <property type="project" value="InterPro"/>
</dbReference>
<name>A0AAJ8KLE2_9TREE</name>
<evidence type="ECO:0000256" key="1">
    <source>
        <dbReference type="ARBA" id="ARBA00004123"/>
    </source>
</evidence>
<dbReference type="Proteomes" id="UP000078595">
    <property type="component" value="Chromosome 2"/>
</dbReference>
<dbReference type="SMART" id="SM00906">
    <property type="entry name" value="Fungal_trans"/>
    <property type="match status" value="1"/>
</dbReference>
<feature type="compositionally biased region" description="Basic and acidic residues" evidence="4">
    <location>
        <begin position="888"/>
        <end position="900"/>
    </location>
</feature>
<dbReference type="EMBL" id="CP144531">
    <property type="protein sequence ID" value="WWC59775.1"/>
    <property type="molecule type" value="Genomic_DNA"/>
</dbReference>
<dbReference type="GO" id="GO:0008270">
    <property type="term" value="F:zinc ion binding"/>
    <property type="evidence" value="ECO:0007669"/>
    <property type="project" value="InterPro"/>
</dbReference>
<dbReference type="GeneID" id="28965221"/>
<dbReference type="GO" id="GO:0000981">
    <property type="term" value="F:DNA-binding transcription factor activity, RNA polymerase II-specific"/>
    <property type="evidence" value="ECO:0007669"/>
    <property type="project" value="InterPro"/>
</dbReference>
<feature type="region of interest" description="Disordered" evidence="4">
    <location>
        <begin position="1076"/>
        <end position="1159"/>
    </location>
</feature>
<feature type="compositionally biased region" description="Low complexity" evidence="4">
    <location>
        <begin position="1089"/>
        <end position="1127"/>
    </location>
</feature>
<dbReference type="CDD" id="cd00067">
    <property type="entry name" value="GAL4"/>
    <property type="match status" value="1"/>
</dbReference>
<feature type="compositionally biased region" description="Basic residues" evidence="4">
    <location>
        <begin position="82"/>
        <end position="93"/>
    </location>
</feature>
<dbReference type="InterPro" id="IPR001138">
    <property type="entry name" value="Zn2Cys6_DnaBD"/>
</dbReference>
<dbReference type="AlphaFoldDB" id="A0AAJ8KLE2"/>
<organism evidence="6 7">
    <name type="scientific">Kwoniella dejecticola CBS 10117</name>
    <dbReference type="NCBI Taxonomy" id="1296121"/>
    <lineage>
        <taxon>Eukaryota</taxon>
        <taxon>Fungi</taxon>
        <taxon>Dikarya</taxon>
        <taxon>Basidiomycota</taxon>
        <taxon>Agaricomycotina</taxon>
        <taxon>Tremellomycetes</taxon>
        <taxon>Tremellales</taxon>
        <taxon>Cryptococcaceae</taxon>
        <taxon>Kwoniella</taxon>
    </lineage>
</organism>
<proteinExistence type="predicted"/>
<dbReference type="Pfam" id="PF00172">
    <property type="entry name" value="Zn_clus"/>
    <property type="match status" value="1"/>
</dbReference>
<dbReference type="SUPFAM" id="SSF57701">
    <property type="entry name" value="Zn2/Cys6 DNA-binding domain"/>
    <property type="match status" value="1"/>
</dbReference>
<dbReference type="InterPro" id="IPR007219">
    <property type="entry name" value="XnlR_reg_dom"/>
</dbReference>
<feature type="compositionally biased region" description="Polar residues" evidence="4">
    <location>
        <begin position="859"/>
        <end position="887"/>
    </location>
</feature>
<comment type="subcellular location">
    <subcellularLocation>
        <location evidence="1">Nucleus</location>
    </subcellularLocation>
</comment>
<dbReference type="PROSITE" id="PS00463">
    <property type="entry name" value="ZN2_CY6_FUNGAL_1"/>
    <property type="match status" value="1"/>
</dbReference>
<dbReference type="PROSITE" id="PS50048">
    <property type="entry name" value="ZN2_CY6_FUNGAL_2"/>
    <property type="match status" value="1"/>
</dbReference>
<evidence type="ECO:0000256" key="4">
    <source>
        <dbReference type="SAM" id="MobiDB-lite"/>
    </source>
</evidence>
<feature type="compositionally biased region" description="Gly residues" evidence="4">
    <location>
        <begin position="1137"/>
        <end position="1150"/>
    </location>
</feature>
<dbReference type="Pfam" id="PF04082">
    <property type="entry name" value="Fungal_trans"/>
    <property type="match status" value="1"/>
</dbReference>
<keyword evidence="2" id="KW-0479">Metal-binding</keyword>
<dbReference type="GO" id="GO:0005634">
    <property type="term" value="C:nucleus"/>
    <property type="evidence" value="ECO:0007669"/>
    <property type="project" value="UniProtKB-SubCell"/>
</dbReference>
<gene>
    <name evidence="6" type="ORF">I303_102337</name>
</gene>
<evidence type="ECO:0000256" key="3">
    <source>
        <dbReference type="ARBA" id="ARBA00023242"/>
    </source>
</evidence>
<dbReference type="InterPro" id="IPR036864">
    <property type="entry name" value="Zn2-C6_fun-type_DNA-bd_sf"/>
</dbReference>
<feature type="region of interest" description="Disordered" evidence="4">
    <location>
        <begin position="184"/>
        <end position="220"/>
    </location>
</feature>
<feature type="region of interest" description="Disordered" evidence="4">
    <location>
        <begin position="817"/>
        <end position="841"/>
    </location>
</feature>
<feature type="region of interest" description="Disordered" evidence="4">
    <location>
        <begin position="853"/>
        <end position="970"/>
    </location>
</feature>
<accession>A0AAJ8KLE2</accession>
<dbReference type="Gene3D" id="4.10.240.10">
    <property type="entry name" value="Zn(2)-C6 fungal-type DNA-binding domain"/>
    <property type="match status" value="1"/>
</dbReference>
<dbReference type="RefSeq" id="XP_065824595.1">
    <property type="nucleotide sequence ID" value="XM_065968523.1"/>
</dbReference>
<dbReference type="PANTHER" id="PTHR31001:SF76">
    <property type="entry name" value="ZN(2)-C6 FUNGAL-TYPE DOMAIN-CONTAINING PROTEIN"/>
    <property type="match status" value="1"/>
</dbReference>
<evidence type="ECO:0000259" key="5">
    <source>
        <dbReference type="PROSITE" id="PS50048"/>
    </source>
</evidence>
<feature type="compositionally biased region" description="Polar residues" evidence="4">
    <location>
        <begin position="35"/>
        <end position="56"/>
    </location>
</feature>
<feature type="domain" description="Zn(2)-C6 fungal-type" evidence="5">
    <location>
        <begin position="96"/>
        <end position="125"/>
    </location>
</feature>
<keyword evidence="7" id="KW-1185">Reference proteome</keyword>
<dbReference type="InterPro" id="IPR050613">
    <property type="entry name" value="Sec_Metabolite_Reg"/>
</dbReference>
<sequence>MPSSRPPPSMYPPLPRSVTHLPPFPQLLHFKDENQSPSQGPASGSAEQADSIPTNLSEDEDELDDIPAPSPAGDKGSGSAKKERKPHATRRRVVQSCSECRRRKIKCDKKFPCGPCILRNDQARCHEVGMAEKNVVASPNNFATTSELAALAHRLDALEASLVKNGALRPSDLDHFLNILREGEGGSSLPPVSAKRSNSKPVPATGGPQQALAEEETVDDTEGAALTLEHLAFGRSRADGSHSMPHFGSRLSSVSRPAPNNDYHLAKSIVPQQIPSGAFGSGPHGALSPSMLSSLHLPPIESMAAGAPRRRMSSFNERDHRASATPDAARYGEVSGAKLSLEERAQKIDQLLELLGPTDIFDLFYRKTDVAIIALTRLLPSRQRGEVLVKAYLEKVDWLHRCMHVPTFLRQCNDLWCLPPERVTHEIALPFLGLYLTVCTLGLQFMDQSEINKHFTVEEAHTLPDTWFNAARSALWAADFVGSHTMEALQCIILLGVFMNNRDRADAAWALLGAAIKMAQGLGLSRLGAEQQAVDGKPLPMWTGRWESLIQREVGRRIWWNLVFLDWQLAPSYNFSCSIQPDQIKTALPANIEDEDIIDERPFKPQPISVRTGMSFQLARLKFAEITQRQIWQANNNHHPPYSFILSVDGELRKAMMELPTFFQPDSNTKGPPNQDPKALVQYYEKIMLNLAIHSRMMRLHRPWLSRGYEDERFAYSKEQCIRAARASLRMMSDADGTASFLEKWWLPLFYVSVSGLVVIIDLLRTPRRQMYSRDTDDKISEVKGALDQMRGIMDVSHPARAAVRVMDLLLAEVEDRRQTPGSSLGKRKEHDELDDDESGGLQRAVKKLIRQAQLEADSPNTSFSSSTPDVTRHVSQSPQHSDGTSQNKEKKERESERPVFDAYPMPFNPVQPTITNATTPTPGSGNSSLQPPPHTQPPNSALGQGQGQGQGQQSNQNQDPLQQNSYNNYNNYNMGMGMGMGINPNSPFTFPIDPTGNGTFGTFPSAFEMNQLGNGNGVGGQGGFRNFGTTASGNLDPAVQSMLSNYFPQASNPTSMTQTVGSAALPQAPDDFLSRVFGFGWDGQGQTSNQSKNGENSNNNNNQPPQPNPIQTQGQGQGQNQGQSQGYSADLQTGFGTFGGPGGGGGGQQGWSSHGWMA</sequence>
<reference evidence="6" key="1">
    <citation type="submission" date="2013-07" db="EMBL/GenBank/DDBJ databases">
        <authorList>
            <consortium name="The Broad Institute Genome Sequencing Platform"/>
            <person name="Cuomo C."/>
            <person name="Litvintseva A."/>
            <person name="Chen Y."/>
            <person name="Heitman J."/>
            <person name="Sun S."/>
            <person name="Springer D."/>
            <person name="Dromer F."/>
            <person name="Young S.K."/>
            <person name="Zeng Q."/>
            <person name="Gargeya S."/>
            <person name="Fitzgerald M."/>
            <person name="Abouelleil A."/>
            <person name="Alvarado L."/>
            <person name="Berlin A.M."/>
            <person name="Chapman S.B."/>
            <person name="Dewar J."/>
            <person name="Goldberg J."/>
            <person name="Griggs A."/>
            <person name="Gujja S."/>
            <person name="Hansen M."/>
            <person name="Howarth C."/>
            <person name="Imamovic A."/>
            <person name="Larimer J."/>
            <person name="McCowan C."/>
            <person name="Murphy C."/>
            <person name="Pearson M."/>
            <person name="Priest M."/>
            <person name="Roberts A."/>
            <person name="Saif S."/>
            <person name="Shea T."/>
            <person name="Sykes S."/>
            <person name="Wortman J."/>
            <person name="Nusbaum C."/>
            <person name="Birren B."/>
        </authorList>
    </citation>
    <scope>NUCLEOTIDE SEQUENCE</scope>
    <source>
        <strain evidence="6">CBS 10117</strain>
    </source>
</reference>
<dbReference type="CDD" id="cd12148">
    <property type="entry name" value="fungal_TF_MHR"/>
    <property type="match status" value="1"/>
</dbReference>
<dbReference type="PANTHER" id="PTHR31001">
    <property type="entry name" value="UNCHARACTERIZED TRANSCRIPTIONAL REGULATORY PROTEIN"/>
    <property type="match status" value="1"/>
</dbReference>
<feature type="region of interest" description="Disordered" evidence="4">
    <location>
        <begin position="1"/>
        <end position="94"/>
    </location>
</feature>
<evidence type="ECO:0000313" key="6">
    <source>
        <dbReference type="EMBL" id="WWC59775.1"/>
    </source>
</evidence>
<evidence type="ECO:0000256" key="2">
    <source>
        <dbReference type="ARBA" id="ARBA00022723"/>
    </source>
</evidence>
<reference evidence="6" key="2">
    <citation type="submission" date="2024-02" db="EMBL/GenBank/DDBJ databases">
        <title>Comparative genomics of Cryptococcus and Kwoniella reveals pathogenesis evolution and contrasting modes of karyotype evolution via chromosome fusion or intercentromeric recombination.</title>
        <authorList>
            <person name="Coelho M.A."/>
            <person name="David-Palma M."/>
            <person name="Shea T."/>
            <person name="Bowers K."/>
            <person name="McGinley-Smith S."/>
            <person name="Mohammad A.W."/>
            <person name="Gnirke A."/>
            <person name="Yurkov A.M."/>
            <person name="Nowrousian M."/>
            <person name="Sun S."/>
            <person name="Cuomo C.A."/>
            <person name="Heitman J."/>
        </authorList>
    </citation>
    <scope>NUCLEOTIDE SEQUENCE</scope>
    <source>
        <strain evidence="6">CBS 10117</strain>
    </source>
</reference>
<dbReference type="GO" id="GO:0003677">
    <property type="term" value="F:DNA binding"/>
    <property type="evidence" value="ECO:0007669"/>
    <property type="project" value="InterPro"/>
</dbReference>
<dbReference type="SMART" id="SM00066">
    <property type="entry name" value="GAL4"/>
    <property type="match status" value="1"/>
</dbReference>
<keyword evidence="3" id="KW-0539">Nucleus</keyword>
<dbReference type="KEGG" id="kdj:28965221"/>
<protein>
    <recommendedName>
        <fullName evidence="5">Zn(2)-C6 fungal-type domain-containing protein</fullName>
    </recommendedName>
</protein>
<feature type="compositionally biased region" description="Pro residues" evidence="4">
    <location>
        <begin position="1"/>
        <end position="15"/>
    </location>
</feature>
<evidence type="ECO:0000313" key="7">
    <source>
        <dbReference type="Proteomes" id="UP000078595"/>
    </source>
</evidence>
<feature type="compositionally biased region" description="Polar residues" evidence="4">
    <location>
        <begin position="911"/>
        <end position="930"/>
    </location>
</feature>